<dbReference type="EMBL" id="DVLX01000006">
    <property type="protein sequence ID" value="HIT98698.1"/>
    <property type="molecule type" value="Genomic_DNA"/>
</dbReference>
<accession>A0A9D1HAM2</accession>
<feature type="transmembrane region" description="Helical" evidence="7">
    <location>
        <begin position="270"/>
        <end position="286"/>
    </location>
</feature>
<dbReference type="Proteomes" id="UP000824159">
    <property type="component" value="Unassembled WGS sequence"/>
</dbReference>
<gene>
    <name evidence="9" type="ORF">IAD12_00395</name>
</gene>
<comment type="caution">
    <text evidence="9">The sequence shown here is derived from an EMBL/GenBank/DDBJ whole genome shotgun (WGS) entry which is preliminary data.</text>
</comment>
<dbReference type="CDD" id="cd17473">
    <property type="entry name" value="MFS_arabinose_efflux_permease_like"/>
    <property type="match status" value="1"/>
</dbReference>
<dbReference type="Gene3D" id="1.20.1250.20">
    <property type="entry name" value="MFS general substrate transporter like domains"/>
    <property type="match status" value="1"/>
</dbReference>
<organism evidence="9 10">
    <name type="scientific">Candidatus Allocopromorpha excrementavium</name>
    <dbReference type="NCBI Taxonomy" id="2840741"/>
    <lineage>
        <taxon>Bacteria</taxon>
        <taxon>Bacillati</taxon>
        <taxon>Bacillota</taxon>
        <taxon>Clostridia</taxon>
        <taxon>Eubacteriales</taxon>
        <taxon>Eubacteriaceae</taxon>
        <taxon>Eubacteriaceae incertae sedis</taxon>
        <taxon>Candidatus Allocopromorpha</taxon>
    </lineage>
</organism>
<feature type="transmembrane region" description="Helical" evidence="7">
    <location>
        <begin position="106"/>
        <end position="128"/>
    </location>
</feature>
<comment type="subcellular location">
    <subcellularLocation>
        <location evidence="1">Cell membrane</location>
        <topology evidence="1">Multi-pass membrane protein</topology>
    </subcellularLocation>
</comment>
<dbReference type="PANTHER" id="PTHR43124">
    <property type="entry name" value="PURINE EFFLUX PUMP PBUE"/>
    <property type="match status" value="1"/>
</dbReference>
<reference evidence="9" key="1">
    <citation type="submission" date="2020-10" db="EMBL/GenBank/DDBJ databases">
        <authorList>
            <person name="Gilroy R."/>
        </authorList>
    </citation>
    <scope>NUCLEOTIDE SEQUENCE</scope>
    <source>
        <strain evidence="9">CHK176-22527</strain>
    </source>
</reference>
<evidence type="ECO:0000256" key="2">
    <source>
        <dbReference type="ARBA" id="ARBA00022448"/>
    </source>
</evidence>
<dbReference type="InterPro" id="IPR011701">
    <property type="entry name" value="MFS"/>
</dbReference>
<feature type="transmembrane region" description="Helical" evidence="7">
    <location>
        <begin position="140"/>
        <end position="160"/>
    </location>
</feature>
<dbReference type="InterPro" id="IPR050189">
    <property type="entry name" value="MFS_Efflux_Transporters"/>
</dbReference>
<dbReference type="GO" id="GO:0022857">
    <property type="term" value="F:transmembrane transporter activity"/>
    <property type="evidence" value="ECO:0007669"/>
    <property type="project" value="InterPro"/>
</dbReference>
<evidence type="ECO:0000256" key="3">
    <source>
        <dbReference type="ARBA" id="ARBA00022475"/>
    </source>
</evidence>
<protein>
    <submittedName>
        <fullName evidence="9">MFS transporter</fullName>
    </submittedName>
</protein>
<sequence>MNIKSRRRKLTVTILSLSLLTVMAGAAVAPALDVIKNSFPNTSQTLIQMIISIPALFIFLTNMIFPRLCKIFRAKELAVSALILYAFGGCAAGLFSNIYVILMFRAVVGIGVGIIMPMSTGLISFYYTRDKQDRLMGYSSAMNQMGGVISTFLSGILAAVSWRLSFLVYLMGLFSIVLCIAFLPNEKISRNSQKREKGVFKKYYSFAAAIFILMFTFFIYPAEFAIETSKDGIISQHYIAVIMAGMDLIAFFGGLSYVHIKKHFGSGPKFVAPLMFLAGYTALTLLRGWPGAIIGSCLIGFANGLGIPFIISTASRKAGKSAATTVMPLISMAMYLAQFLTPIILSVITGAVGITSPDHVPYIIACVSAAILILWSFLIKGNEKPRHSVIREN</sequence>
<feature type="transmembrane region" description="Helical" evidence="7">
    <location>
        <begin position="203"/>
        <end position="226"/>
    </location>
</feature>
<feature type="transmembrane region" description="Helical" evidence="7">
    <location>
        <begin position="292"/>
        <end position="311"/>
    </location>
</feature>
<feature type="transmembrane region" description="Helical" evidence="7">
    <location>
        <begin position="166"/>
        <end position="183"/>
    </location>
</feature>
<keyword evidence="3" id="KW-1003">Cell membrane</keyword>
<evidence type="ECO:0000256" key="5">
    <source>
        <dbReference type="ARBA" id="ARBA00022989"/>
    </source>
</evidence>
<dbReference type="SUPFAM" id="SSF103473">
    <property type="entry name" value="MFS general substrate transporter"/>
    <property type="match status" value="1"/>
</dbReference>
<evidence type="ECO:0000256" key="4">
    <source>
        <dbReference type="ARBA" id="ARBA00022692"/>
    </source>
</evidence>
<keyword evidence="5 7" id="KW-1133">Transmembrane helix</keyword>
<feature type="transmembrane region" description="Helical" evidence="7">
    <location>
        <begin position="238"/>
        <end position="258"/>
    </location>
</feature>
<evidence type="ECO:0000256" key="6">
    <source>
        <dbReference type="ARBA" id="ARBA00023136"/>
    </source>
</evidence>
<keyword evidence="2" id="KW-0813">Transport</keyword>
<name>A0A9D1HAM2_9FIRM</name>
<evidence type="ECO:0000256" key="1">
    <source>
        <dbReference type="ARBA" id="ARBA00004651"/>
    </source>
</evidence>
<feature type="transmembrane region" description="Helical" evidence="7">
    <location>
        <begin position="77"/>
        <end position="100"/>
    </location>
</feature>
<feature type="transmembrane region" description="Helical" evidence="7">
    <location>
        <begin position="47"/>
        <end position="65"/>
    </location>
</feature>
<evidence type="ECO:0000313" key="10">
    <source>
        <dbReference type="Proteomes" id="UP000824159"/>
    </source>
</evidence>
<dbReference type="InterPro" id="IPR020846">
    <property type="entry name" value="MFS_dom"/>
</dbReference>
<evidence type="ECO:0000259" key="8">
    <source>
        <dbReference type="PROSITE" id="PS50850"/>
    </source>
</evidence>
<dbReference type="GO" id="GO:0005886">
    <property type="term" value="C:plasma membrane"/>
    <property type="evidence" value="ECO:0007669"/>
    <property type="project" value="UniProtKB-SubCell"/>
</dbReference>
<dbReference type="PANTHER" id="PTHR43124:SF3">
    <property type="entry name" value="CHLORAMPHENICOL EFFLUX PUMP RV0191"/>
    <property type="match status" value="1"/>
</dbReference>
<reference evidence="9" key="2">
    <citation type="journal article" date="2021" name="PeerJ">
        <title>Extensive microbial diversity within the chicken gut microbiome revealed by metagenomics and culture.</title>
        <authorList>
            <person name="Gilroy R."/>
            <person name="Ravi A."/>
            <person name="Getino M."/>
            <person name="Pursley I."/>
            <person name="Horton D.L."/>
            <person name="Alikhan N.F."/>
            <person name="Baker D."/>
            <person name="Gharbi K."/>
            <person name="Hall N."/>
            <person name="Watson M."/>
            <person name="Adriaenssens E.M."/>
            <person name="Foster-Nyarko E."/>
            <person name="Jarju S."/>
            <person name="Secka A."/>
            <person name="Antonio M."/>
            <person name="Oren A."/>
            <person name="Chaudhuri R.R."/>
            <person name="La Ragione R."/>
            <person name="Hildebrand F."/>
            <person name="Pallen M.J."/>
        </authorList>
    </citation>
    <scope>NUCLEOTIDE SEQUENCE</scope>
    <source>
        <strain evidence="9">CHK176-22527</strain>
    </source>
</reference>
<dbReference type="InterPro" id="IPR036259">
    <property type="entry name" value="MFS_trans_sf"/>
</dbReference>
<dbReference type="AlphaFoldDB" id="A0A9D1HAM2"/>
<keyword evidence="6 7" id="KW-0472">Membrane</keyword>
<proteinExistence type="predicted"/>
<dbReference type="PROSITE" id="PS50850">
    <property type="entry name" value="MFS"/>
    <property type="match status" value="1"/>
</dbReference>
<feature type="transmembrane region" description="Helical" evidence="7">
    <location>
        <begin position="360"/>
        <end position="379"/>
    </location>
</feature>
<feature type="transmembrane region" description="Helical" evidence="7">
    <location>
        <begin position="332"/>
        <end position="354"/>
    </location>
</feature>
<evidence type="ECO:0000313" key="9">
    <source>
        <dbReference type="EMBL" id="HIT98698.1"/>
    </source>
</evidence>
<evidence type="ECO:0000256" key="7">
    <source>
        <dbReference type="SAM" id="Phobius"/>
    </source>
</evidence>
<feature type="domain" description="Major facilitator superfamily (MFS) profile" evidence="8">
    <location>
        <begin position="10"/>
        <end position="384"/>
    </location>
</feature>
<dbReference type="Pfam" id="PF07690">
    <property type="entry name" value="MFS_1"/>
    <property type="match status" value="1"/>
</dbReference>
<keyword evidence="4 7" id="KW-0812">Transmembrane</keyword>